<evidence type="ECO:0000259" key="2">
    <source>
        <dbReference type="Pfam" id="PF02470"/>
    </source>
</evidence>
<evidence type="ECO:0000313" key="5">
    <source>
        <dbReference type="Proteomes" id="UP000035034"/>
    </source>
</evidence>
<feature type="domain" description="Mce/MlaD" evidence="2">
    <location>
        <begin position="50"/>
        <end position="123"/>
    </location>
</feature>
<gene>
    <name evidence="4" type="primary">mceE</name>
    <name evidence="4" type="ORF">GOEFS_012_00360</name>
</gene>
<evidence type="ECO:0000313" key="4">
    <source>
        <dbReference type="EMBL" id="GAB16735.1"/>
    </source>
</evidence>
<dbReference type="EMBL" id="BAEH01000012">
    <property type="protein sequence ID" value="GAB16735.1"/>
    <property type="molecule type" value="Genomic_DNA"/>
</dbReference>
<keyword evidence="1" id="KW-0732">Signal</keyword>
<dbReference type="Pfam" id="PF02470">
    <property type="entry name" value="MlaD"/>
    <property type="match status" value="1"/>
</dbReference>
<keyword evidence="5" id="KW-1185">Reference proteome</keyword>
<dbReference type="InterPro" id="IPR003399">
    <property type="entry name" value="Mce/MlaD"/>
</dbReference>
<dbReference type="InterPro" id="IPR052336">
    <property type="entry name" value="MlaD_Phospholipid_Transporter"/>
</dbReference>
<dbReference type="eggNOG" id="COG1463">
    <property type="taxonomic scope" value="Bacteria"/>
</dbReference>
<dbReference type="PROSITE" id="PS51257">
    <property type="entry name" value="PROKAR_LIPOPROTEIN"/>
    <property type="match status" value="1"/>
</dbReference>
<feature type="chain" id="PRO_5003537898" evidence="1">
    <location>
        <begin position="30"/>
        <end position="401"/>
    </location>
</feature>
<dbReference type="AlphaFoldDB" id="H0QV84"/>
<evidence type="ECO:0000256" key="1">
    <source>
        <dbReference type="SAM" id="SignalP"/>
    </source>
</evidence>
<dbReference type="PANTHER" id="PTHR33371:SF15">
    <property type="entry name" value="LIPOPROTEIN LPRN"/>
    <property type="match status" value="1"/>
</dbReference>
<evidence type="ECO:0000259" key="3">
    <source>
        <dbReference type="Pfam" id="PF11887"/>
    </source>
</evidence>
<accession>H0QV84</accession>
<comment type="caution">
    <text evidence="4">The sequence shown here is derived from an EMBL/GenBank/DDBJ whole genome shotgun (WGS) entry which is preliminary data.</text>
</comment>
<protein>
    <submittedName>
        <fullName evidence="4">Mce family protein</fullName>
    </submittedName>
</protein>
<dbReference type="GO" id="GO:0005576">
    <property type="term" value="C:extracellular region"/>
    <property type="evidence" value="ECO:0007669"/>
    <property type="project" value="TreeGrafter"/>
</dbReference>
<dbReference type="Pfam" id="PF11887">
    <property type="entry name" value="Mce4_CUP1"/>
    <property type="match status" value="1"/>
</dbReference>
<proteinExistence type="predicted"/>
<feature type="signal peptide" evidence="1">
    <location>
        <begin position="1"/>
        <end position="29"/>
    </location>
</feature>
<dbReference type="STRING" id="1077974.GOEFS_012_00360"/>
<sequence length="401" mass="41902">MMRANRLGAGRRAVIAMAVVGALALGASACGFEGPQSVSVPGAPGTGDGSYEISAMIPSAAGLVTNAPIMLNDATVGSIGSIKVKDWNADVVLRLNQGARIPRGSQVMVGMTSVLGSSHLAILQPENPTQGMMRPGDEIPLTKCPEQENLATPENPIPDITAAQQVQACTFPTTEQVLSSLSVVLNGGGLSQFGDVVHELNAVFAGRQDVITKLIPRLNTLVGDLNAQRNNIIRAMEGIDRLSATMNAQTPTIERALTDGPQILQLLVDQRVQFTNTLAAVGRLSSTTDAILKANDTDLRVIIKNLVPVVDQLSKTGPALTQSLGLLLTFPFYEAAIPKIVKGDYVNSDLTLDLTFKRLGGGLFSSVLASRVVGPEGLTSKPAGAAKRGLNPFVSPGQGGR</sequence>
<dbReference type="InterPro" id="IPR024516">
    <property type="entry name" value="Mce_C"/>
</dbReference>
<dbReference type="PANTHER" id="PTHR33371">
    <property type="entry name" value="INTERMEMBRANE PHOSPHOLIPID TRANSPORT SYSTEM BINDING PROTEIN MLAD-RELATED"/>
    <property type="match status" value="1"/>
</dbReference>
<dbReference type="Proteomes" id="UP000035034">
    <property type="component" value="Unassembled WGS sequence"/>
</dbReference>
<organism evidence="4 5">
    <name type="scientific">Gordonia effusa NBRC 100432</name>
    <dbReference type="NCBI Taxonomy" id="1077974"/>
    <lineage>
        <taxon>Bacteria</taxon>
        <taxon>Bacillati</taxon>
        <taxon>Actinomycetota</taxon>
        <taxon>Actinomycetes</taxon>
        <taxon>Mycobacteriales</taxon>
        <taxon>Gordoniaceae</taxon>
        <taxon>Gordonia</taxon>
    </lineage>
</organism>
<name>H0QV84_9ACTN</name>
<reference evidence="4 5" key="1">
    <citation type="submission" date="2011-12" db="EMBL/GenBank/DDBJ databases">
        <title>Whole genome shotgun sequence of Gordonia effusa NBRC 100432.</title>
        <authorList>
            <person name="Yoshida I."/>
            <person name="Takarada H."/>
            <person name="Hosoyama A."/>
            <person name="Tsuchikane K."/>
            <person name="Katsumata H."/>
            <person name="Yamazaki S."/>
            <person name="Fujita N."/>
        </authorList>
    </citation>
    <scope>NUCLEOTIDE SEQUENCE [LARGE SCALE GENOMIC DNA]</scope>
    <source>
        <strain evidence="4 5">NBRC 100432</strain>
    </source>
</reference>
<feature type="domain" description="Mammalian cell entry C-terminal" evidence="3">
    <location>
        <begin position="202"/>
        <end position="324"/>
    </location>
</feature>